<keyword evidence="4" id="KW-1185">Reference proteome</keyword>
<sequence>MISFRALAAFSLVLAPSFLLAEDWPQWRGPRLDGTSKDTGFPVSADGSVIWKVELPGSGHASPIVWQDRVFVVSALPETEARVLLCLDRASGKELWQTVVLKAPTEGTHKLNSLASSTPATDGERVFTAFLDNTETEATRAANAGRVIPKGEVPKGTVVVSAHDFSGKPVWQVRPGLFSSKHGFCSSPIVFEDKVIVNCDHDGDGYIVALARTDGKELWRIERPNKTRSYCVPLIRDIGGRTQMVLSGTMCVASYDPRTGKQLWIMDGPTEQFVASIVYSEQSGLLYMTGGFPEHHLLAIKPDGSGNVTNTHIAWRTNKGVSYVPSPIIEGSHLLNVSDSGVAHCFDAKSGEIKWEERMREHHASLSSAEGRVYFINDFGVMRVVQPEKSYKLVAESELKEKVFATPALSEGQIFIRSDKSLICLGKRSAKTAAR</sequence>
<accession>A0A7W7YG77</accession>
<dbReference type="AlphaFoldDB" id="A0A7W7YG77"/>
<proteinExistence type="predicted"/>
<dbReference type="PANTHER" id="PTHR34512">
    <property type="entry name" value="CELL SURFACE PROTEIN"/>
    <property type="match status" value="1"/>
</dbReference>
<dbReference type="InterPro" id="IPR011047">
    <property type="entry name" value="Quinoprotein_ADH-like_sf"/>
</dbReference>
<gene>
    <name evidence="3" type="ORF">HNQ65_005038</name>
</gene>
<comment type="caution">
    <text evidence="3">The sequence shown here is derived from an EMBL/GenBank/DDBJ whole genome shotgun (WGS) entry which is preliminary data.</text>
</comment>
<evidence type="ECO:0000313" key="4">
    <source>
        <dbReference type="Proteomes" id="UP000590740"/>
    </source>
</evidence>
<organism evidence="3 4">
    <name type="scientific">Prosthecobacter vanneervenii</name>
    <dbReference type="NCBI Taxonomy" id="48466"/>
    <lineage>
        <taxon>Bacteria</taxon>
        <taxon>Pseudomonadati</taxon>
        <taxon>Verrucomicrobiota</taxon>
        <taxon>Verrucomicrobiia</taxon>
        <taxon>Verrucomicrobiales</taxon>
        <taxon>Verrucomicrobiaceae</taxon>
        <taxon>Prosthecobacter</taxon>
    </lineage>
</organism>
<keyword evidence="1" id="KW-0732">Signal</keyword>
<dbReference type="Proteomes" id="UP000590740">
    <property type="component" value="Unassembled WGS sequence"/>
</dbReference>
<dbReference type="Gene3D" id="2.130.10.10">
    <property type="entry name" value="YVTN repeat-like/Quinoprotein amine dehydrogenase"/>
    <property type="match status" value="2"/>
</dbReference>
<evidence type="ECO:0000259" key="2">
    <source>
        <dbReference type="Pfam" id="PF13360"/>
    </source>
</evidence>
<dbReference type="PANTHER" id="PTHR34512:SF30">
    <property type="entry name" value="OUTER MEMBRANE PROTEIN ASSEMBLY FACTOR BAMB"/>
    <property type="match status" value="1"/>
</dbReference>
<dbReference type="InterPro" id="IPR002372">
    <property type="entry name" value="PQQ_rpt_dom"/>
</dbReference>
<evidence type="ECO:0000313" key="3">
    <source>
        <dbReference type="EMBL" id="MBB5035427.1"/>
    </source>
</evidence>
<feature type="chain" id="PRO_5031399234" description="Pyrrolo-quinoline quinone repeat domain-containing protein" evidence="1">
    <location>
        <begin position="22"/>
        <end position="435"/>
    </location>
</feature>
<name>A0A7W7YG77_9BACT</name>
<protein>
    <recommendedName>
        <fullName evidence="2">Pyrrolo-quinoline quinone repeat domain-containing protein</fullName>
    </recommendedName>
</protein>
<evidence type="ECO:0000256" key="1">
    <source>
        <dbReference type="SAM" id="SignalP"/>
    </source>
</evidence>
<feature type="signal peptide" evidence="1">
    <location>
        <begin position="1"/>
        <end position="21"/>
    </location>
</feature>
<dbReference type="RefSeq" id="WP_184344223.1">
    <property type="nucleotide sequence ID" value="NZ_JACHIG010000017.1"/>
</dbReference>
<dbReference type="SUPFAM" id="SSF50998">
    <property type="entry name" value="Quinoprotein alcohol dehydrogenase-like"/>
    <property type="match status" value="1"/>
</dbReference>
<reference evidence="3 4" key="1">
    <citation type="submission" date="2020-08" db="EMBL/GenBank/DDBJ databases">
        <title>Genomic Encyclopedia of Type Strains, Phase IV (KMG-IV): sequencing the most valuable type-strain genomes for metagenomic binning, comparative biology and taxonomic classification.</title>
        <authorList>
            <person name="Goeker M."/>
        </authorList>
    </citation>
    <scope>NUCLEOTIDE SEQUENCE [LARGE SCALE GENOMIC DNA]</scope>
    <source>
        <strain evidence="3 4">DSM 12252</strain>
    </source>
</reference>
<feature type="domain" description="Pyrrolo-quinoline quinone repeat" evidence="2">
    <location>
        <begin position="86"/>
        <end position="356"/>
    </location>
</feature>
<dbReference type="EMBL" id="JACHIG010000017">
    <property type="protein sequence ID" value="MBB5035427.1"/>
    <property type="molecule type" value="Genomic_DNA"/>
</dbReference>
<dbReference type="Pfam" id="PF13360">
    <property type="entry name" value="PQQ_2"/>
    <property type="match status" value="1"/>
</dbReference>
<dbReference type="InterPro" id="IPR015943">
    <property type="entry name" value="WD40/YVTN_repeat-like_dom_sf"/>
</dbReference>